<evidence type="ECO:0000313" key="5">
    <source>
        <dbReference type="EMBL" id="NVD28155.1"/>
    </source>
</evidence>
<dbReference type="Pfam" id="PF01638">
    <property type="entry name" value="HxlR"/>
    <property type="match status" value="2"/>
</dbReference>
<sequence>MEKKLIRSCSIWRALEVVGDVPILLILEASWLGGKRFDEFRRRTGLLKALLSDRLGRLVTGGLMEKKLYCDSPPRYEYLMTTKGQDLYWTALMLLRWEKKWQVKDKINVELIHKTCGKMFDPVPACGHCSEEIDPTRVAWSEGPGLGWMKPLYSRRRKTRESTGDTTSLMDQAAQIMGDRWGSLIMRSIYTGVNRFDDIRADTAIATNILSERLTWLTDMGMIRQSQYNSNPPRYEYRLRRKGVDYYHALLMLMQWGDKYFVAPEGPPLLLTHEECGHDLDPQVVCSECKEHISFQDVSYRIIDRRPMSENDSEPVPVSRTAS</sequence>
<dbReference type="InterPro" id="IPR036388">
    <property type="entry name" value="WH-like_DNA-bd_sf"/>
</dbReference>
<dbReference type="Proteomes" id="UP000652427">
    <property type="component" value="Unassembled WGS sequence"/>
</dbReference>
<accession>A0ABX2N372</accession>
<organism evidence="5 6">
    <name type="scientific">Parasphingorhabdus flavimaris</name>
    <dbReference type="NCBI Taxonomy" id="266812"/>
    <lineage>
        <taxon>Bacteria</taxon>
        <taxon>Pseudomonadati</taxon>
        <taxon>Pseudomonadota</taxon>
        <taxon>Alphaproteobacteria</taxon>
        <taxon>Sphingomonadales</taxon>
        <taxon>Sphingomonadaceae</taxon>
        <taxon>Parasphingorhabdus</taxon>
    </lineage>
</organism>
<keyword evidence="3" id="KW-0804">Transcription</keyword>
<feature type="domain" description="HTH hxlR-type" evidence="4">
    <location>
        <begin position="167"/>
        <end position="265"/>
    </location>
</feature>
<evidence type="ECO:0000256" key="1">
    <source>
        <dbReference type="ARBA" id="ARBA00023015"/>
    </source>
</evidence>
<evidence type="ECO:0000313" key="6">
    <source>
        <dbReference type="Proteomes" id="UP000652427"/>
    </source>
</evidence>
<dbReference type="PANTHER" id="PTHR33204:SF36">
    <property type="entry name" value="TRANSCRIPTIONAL REGULATORY PROTEIN"/>
    <property type="match status" value="1"/>
</dbReference>
<proteinExistence type="predicted"/>
<dbReference type="RefSeq" id="WP_176279688.1">
    <property type="nucleotide sequence ID" value="NZ_JABWMH010000003.1"/>
</dbReference>
<gene>
    <name evidence="5" type="ORF">HUO14_09585</name>
</gene>
<dbReference type="EMBL" id="JABWMH010000003">
    <property type="protein sequence ID" value="NVD28155.1"/>
    <property type="molecule type" value="Genomic_DNA"/>
</dbReference>
<name>A0ABX2N372_9SPHN</name>
<comment type="caution">
    <text evidence="5">The sequence shown here is derived from an EMBL/GenBank/DDBJ whole genome shotgun (WGS) entry which is preliminary data.</text>
</comment>
<protein>
    <submittedName>
        <fullName evidence="5">Helix-turn-helix transcriptional regulator</fullName>
    </submittedName>
</protein>
<dbReference type="PANTHER" id="PTHR33204">
    <property type="entry name" value="TRANSCRIPTIONAL REGULATOR, MARR FAMILY"/>
    <property type="match status" value="1"/>
</dbReference>
<evidence type="ECO:0000256" key="3">
    <source>
        <dbReference type="ARBA" id="ARBA00023163"/>
    </source>
</evidence>
<dbReference type="InterPro" id="IPR036390">
    <property type="entry name" value="WH_DNA-bd_sf"/>
</dbReference>
<dbReference type="PROSITE" id="PS51118">
    <property type="entry name" value="HTH_HXLR"/>
    <property type="match status" value="2"/>
</dbReference>
<evidence type="ECO:0000256" key="2">
    <source>
        <dbReference type="ARBA" id="ARBA00023125"/>
    </source>
</evidence>
<keyword evidence="1" id="KW-0805">Transcription regulation</keyword>
<reference evidence="5 6" key="1">
    <citation type="submission" date="2020-06" db="EMBL/GenBank/DDBJ databases">
        <authorList>
            <person name="Kim S.-J."/>
            <person name="Park S.-J."/>
        </authorList>
    </citation>
    <scope>NUCLEOTIDE SEQUENCE [LARGE SCALE GENOMIC DNA]</scope>
    <source>
        <strain evidence="5 6">SW-151</strain>
    </source>
</reference>
<dbReference type="InterPro" id="IPR002577">
    <property type="entry name" value="HTH_HxlR"/>
</dbReference>
<keyword evidence="2" id="KW-0238">DNA-binding</keyword>
<dbReference type="Gene3D" id="1.10.10.10">
    <property type="entry name" value="Winged helix-like DNA-binding domain superfamily/Winged helix DNA-binding domain"/>
    <property type="match status" value="2"/>
</dbReference>
<feature type="domain" description="HTH hxlR-type" evidence="4">
    <location>
        <begin position="9"/>
        <end position="106"/>
    </location>
</feature>
<evidence type="ECO:0000259" key="4">
    <source>
        <dbReference type="PROSITE" id="PS51118"/>
    </source>
</evidence>
<keyword evidence="6" id="KW-1185">Reference proteome</keyword>
<dbReference type="SUPFAM" id="SSF46785">
    <property type="entry name" value="Winged helix' DNA-binding domain"/>
    <property type="match status" value="2"/>
</dbReference>